<evidence type="ECO:0000259" key="12">
    <source>
        <dbReference type="PROSITE" id="PS51007"/>
    </source>
</evidence>
<evidence type="ECO:0000256" key="2">
    <source>
        <dbReference type="ARBA" id="ARBA00006488"/>
    </source>
</evidence>
<keyword evidence="6 10" id="KW-0249">Electron transport</keyword>
<reference evidence="13" key="1">
    <citation type="submission" date="2014-11" db="EMBL/GenBank/DDBJ databases">
        <authorList>
            <person name="Otto D Thomas"/>
            <person name="Naeem Raeece"/>
        </authorList>
    </citation>
    <scope>NUCLEOTIDE SEQUENCE</scope>
</reference>
<dbReference type="InterPro" id="IPR009056">
    <property type="entry name" value="Cyt_c-like_dom"/>
</dbReference>
<feature type="domain" description="Cytochrome c" evidence="12">
    <location>
        <begin position="13"/>
        <end position="113"/>
    </location>
</feature>
<dbReference type="PRINTS" id="PR00604">
    <property type="entry name" value="CYTCHRMECIAB"/>
</dbReference>
<dbReference type="VEuPathDB" id="CryptoDB:Cvel_4463"/>
<evidence type="ECO:0000256" key="5">
    <source>
        <dbReference type="ARBA" id="ARBA00022723"/>
    </source>
</evidence>
<dbReference type="GO" id="GO:0005758">
    <property type="term" value="C:mitochondrial intermembrane space"/>
    <property type="evidence" value="ECO:0007669"/>
    <property type="project" value="UniProtKB-SubCell"/>
</dbReference>
<name>A0A0G4GBC8_9ALVE</name>
<comment type="subcellular location">
    <subcellularLocation>
        <location evidence="1">Mitochondrion intermembrane space</location>
    </subcellularLocation>
</comment>
<evidence type="ECO:0000256" key="1">
    <source>
        <dbReference type="ARBA" id="ARBA00004569"/>
    </source>
</evidence>
<keyword evidence="10" id="KW-0496">Mitochondrion</keyword>
<dbReference type="AlphaFoldDB" id="A0A0G4GBC8"/>
<evidence type="ECO:0000256" key="6">
    <source>
        <dbReference type="ARBA" id="ARBA00022982"/>
    </source>
</evidence>
<comment type="function">
    <text evidence="10">Electron carrier protein. The oxidized form of the cytochrome c heme group can accept an electron from the heme group of the cytochrome c1 subunit of cytochrome reductase. Cytochrome c then transfers this electron to the cytochrome oxidase complex, the final protein carrier in the mitochondrial electron-transport chain.</text>
</comment>
<keyword evidence="3 10" id="KW-0813">Transport</keyword>
<dbReference type="FunFam" id="1.10.760.10:FF:000001">
    <property type="entry name" value="Cytochrome c iso-1"/>
    <property type="match status" value="1"/>
</dbReference>
<dbReference type="Pfam" id="PF00034">
    <property type="entry name" value="Cytochrom_C"/>
    <property type="match status" value="1"/>
</dbReference>
<keyword evidence="10" id="KW-0679">Respiratory chain</keyword>
<keyword evidence="7 8" id="KW-0408">Iron</keyword>
<gene>
    <name evidence="13" type="ORF">Cvel_4463</name>
</gene>
<evidence type="ECO:0000256" key="10">
    <source>
        <dbReference type="RuleBase" id="RU004427"/>
    </source>
</evidence>
<evidence type="ECO:0000313" key="13">
    <source>
        <dbReference type="EMBL" id="CEM26438.1"/>
    </source>
</evidence>
<evidence type="ECO:0000256" key="7">
    <source>
        <dbReference type="ARBA" id="ARBA00023004"/>
    </source>
</evidence>
<dbReference type="PROSITE" id="PS51007">
    <property type="entry name" value="CYTC"/>
    <property type="match status" value="1"/>
</dbReference>
<evidence type="ECO:0000256" key="4">
    <source>
        <dbReference type="ARBA" id="ARBA00022617"/>
    </source>
</evidence>
<dbReference type="GO" id="GO:0046872">
    <property type="term" value="F:metal ion binding"/>
    <property type="evidence" value="ECO:0007669"/>
    <property type="project" value="UniProtKB-KW"/>
</dbReference>
<evidence type="ECO:0000256" key="11">
    <source>
        <dbReference type="SAM" id="MobiDB-lite"/>
    </source>
</evidence>
<sequence>MALPEPQVAVPSGDAREGARVFKEKCRQCHTIHKGGGIKQGPPLWGFFGKECGRTGFAYSEANKNSGIVWTEKHLWEYLLDPRAYMPGTKMVMPGVRPETERADLIAYLREAAAREPETATVSDSLQLEHGRTPSTSSGSEASA</sequence>
<accession>A0A0G4GBC8</accession>
<dbReference type="SUPFAM" id="SSF46626">
    <property type="entry name" value="Cytochrome c"/>
    <property type="match status" value="1"/>
</dbReference>
<evidence type="ECO:0000256" key="3">
    <source>
        <dbReference type="ARBA" id="ARBA00022448"/>
    </source>
</evidence>
<dbReference type="PANTHER" id="PTHR11961">
    <property type="entry name" value="CYTOCHROME C"/>
    <property type="match status" value="1"/>
</dbReference>
<evidence type="ECO:0000256" key="8">
    <source>
        <dbReference type="PROSITE-ProRule" id="PRU00433"/>
    </source>
</evidence>
<dbReference type="InterPro" id="IPR002327">
    <property type="entry name" value="Cyt_c_1A/1B"/>
</dbReference>
<comment type="PTM">
    <text evidence="10">Binds 1 heme group per subunit.</text>
</comment>
<dbReference type="PhylomeDB" id="A0A0G4GBC8"/>
<protein>
    <recommendedName>
        <fullName evidence="12">Cytochrome c domain-containing protein</fullName>
    </recommendedName>
</protein>
<keyword evidence="5 8" id="KW-0479">Metal-binding</keyword>
<dbReference type="InterPro" id="IPR036909">
    <property type="entry name" value="Cyt_c-like_dom_sf"/>
</dbReference>
<dbReference type="Gene3D" id="1.10.760.10">
    <property type="entry name" value="Cytochrome c-like domain"/>
    <property type="match status" value="1"/>
</dbReference>
<dbReference type="GO" id="GO:0020037">
    <property type="term" value="F:heme binding"/>
    <property type="evidence" value="ECO:0007669"/>
    <property type="project" value="InterPro"/>
</dbReference>
<feature type="region of interest" description="Disordered" evidence="11">
    <location>
        <begin position="114"/>
        <end position="144"/>
    </location>
</feature>
<dbReference type="GO" id="GO:0009055">
    <property type="term" value="F:electron transfer activity"/>
    <property type="evidence" value="ECO:0007669"/>
    <property type="project" value="InterPro"/>
</dbReference>
<keyword evidence="4 8" id="KW-0349">Heme</keyword>
<feature type="compositionally biased region" description="Polar residues" evidence="11">
    <location>
        <begin position="133"/>
        <end position="144"/>
    </location>
</feature>
<proteinExistence type="inferred from homology"/>
<organism evidence="13">
    <name type="scientific">Chromera velia CCMP2878</name>
    <dbReference type="NCBI Taxonomy" id="1169474"/>
    <lineage>
        <taxon>Eukaryota</taxon>
        <taxon>Sar</taxon>
        <taxon>Alveolata</taxon>
        <taxon>Colpodellida</taxon>
        <taxon>Chromeraceae</taxon>
        <taxon>Chromera</taxon>
    </lineage>
</organism>
<evidence type="ECO:0000256" key="9">
    <source>
        <dbReference type="RuleBase" id="RU004426"/>
    </source>
</evidence>
<comment type="similarity">
    <text evidence="2 9">Belongs to the cytochrome c family.</text>
</comment>
<dbReference type="EMBL" id="CDMZ01001059">
    <property type="protein sequence ID" value="CEM26438.1"/>
    <property type="molecule type" value="Genomic_DNA"/>
</dbReference>